<dbReference type="PANTHER" id="PTHR30511">
    <property type="entry name" value="ALANINE RACEMASE"/>
    <property type="match status" value="1"/>
</dbReference>
<dbReference type="Proteomes" id="UP000027142">
    <property type="component" value="Chromosome"/>
</dbReference>
<feature type="binding site" evidence="4 6">
    <location>
        <position position="138"/>
    </location>
    <ligand>
        <name>substrate</name>
    </ligand>
</feature>
<accession>A0A060LV46</accession>
<comment type="function">
    <text evidence="4">Catalyzes the interconversion of L-alanine and D-alanine. May also act on other amino acids.</text>
</comment>
<keyword evidence="9" id="KW-1185">Reference proteome</keyword>
<dbReference type="HOGENOM" id="CLU_028393_2_2_9"/>
<reference evidence="8 9" key="1">
    <citation type="journal article" date="2014" name="Gene">
        <title>A comparative genomic analysis of the alkalitolerant soil bacterium Bacillus lehensis G1.</title>
        <authorList>
            <person name="Noor Y.M."/>
            <person name="Samsulrizal N.H."/>
            <person name="Jema'on N.A."/>
            <person name="Low K.O."/>
            <person name="Ramli A.N."/>
            <person name="Alias N.I."/>
            <person name="Damis S.I."/>
            <person name="Fuzi S.F."/>
            <person name="Isa M.N."/>
            <person name="Murad A.M."/>
            <person name="Raih M.F."/>
            <person name="Bakar F.D."/>
            <person name="Najimudin N."/>
            <person name="Mahadi N.M."/>
            <person name="Illias R.M."/>
        </authorList>
    </citation>
    <scope>NUCLEOTIDE SEQUENCE [LARGE SCALE GENOMIC DNA]</scope>
    <source>
        <strain evidence="8 9">G1</strain>
    </source>
</reference>
<evidence type="ECO:0000256" key="6">
    <source>
        <dbReference type="PIRSR" id="PIRSR600821-52"/>
    </source>
</evidence>
<dbReference type="OrthoDB" id="9813814at2"/>
<dbReference type="GO" id="GO:0009252">
    <property type="term" value="P:peptidoglycan biosynthetic process"/>
    <property type="evidence" value="ECO:0007669"/>
    <property type="project" value="TreeGrafter"/>
</dbReference>
<feature type="active site" description="Proton acceptor; specific for L-alanine" evidence="4">
    <location>
        <position position="268"/>
    </location>
</feature>
<dbReference type="EC" id="5.1.1.1" evidence="4"/>
<feature type="modified residue" description="N6-(pyridoxal phosphate)lysine" evidence="4 5">
    <location>
        <position position="40"/>
    </location>
</feature>
<dbReference type="PANTHER" id="PTHR30511:SF0">
    <property type="entry name" value="ALANINE RACEMASE, CATABOLIC-RELATED"/>
    <property type="match status" value="1"/>
</dbReference>
<comment type="pathway">
    <text evidence="4">Amino-acid biosynthesis; D-alanine biosynthesis; D-alanine from L-alanine: step 1/1.</text>
</comment>
<dbReference type="GO" id="GO:0008784">
    <property type="term" value="F:alanine racemase activity"/>
    <property type="evidence" value="ECO:0007669"/>
    <property type="project" value="UniProtKB-UniRule"/>
</dbReference>
<dbReference type="EMBL" id="CP003923">
    <property type="protein sequence ID" value="AIC93660.1"/>
    <property type="molecule type" value="Genomic_DNA"/>
</dbReference>
<dbReference type="FunFam" id="3.20.20.10:FF:000002">
    <property type="entry name" value="Alanine racemase"/>
    <property type="match status" value="1"/>
</dbReference>
<dbReference type="KEGG" id="ble:BleG1_1057"/>
<dbReference type="GO" id="GO:0030170">
    <property type="term" value="F:pyridoxal phosphate binding"/>
    <property type="evidence" value="ECO:0007669"/>
    <property type="project" value="UniProtKB-UniRule"/>
</dbReference>
<comment type="similarity">
    <text evidence="4">Belongs to the alanine racemase family.</text>
</comment>
<dbReference type="Gene3D" id="3.20.20.10">
    <property type="entry name" value="Alanine racemase"/>
    <property type="match status" value="1"/>
</dbReference>
<feature type="binding site" evidence="4 6">
    <location>
        <position position="316"/>
    </location>
    <ligand>
        <name>substrate</name>
    </ligand>
</feature>
<evidence type="ECO:0000256" key="3">
    <source>
        <dbReference type="ARBA" id="ARBA00023235"/>
    </source>
</evidence>
<dbReference type="CDD" id="cd00430">
    <property type="entry name" value="PLPDE_III_AR"/>
    <property type="match status" value="1"/>
</dbReference>
<name>A0A060LV46_9BACI</name>
<evidence type="ECO:0000256" key="4">
    <source>
        <dbReference type="HAMAP-Rule" id="MF_01201"/>
    </source>
</evidence>
<dbReference type="NCBIfam" id="TIGR00492">
    <property type="entry name" value="alr"/>
    <property type="match status" value="1"/>
</dbReference>
<dbReference type="PATRIC" id="fig|1246626.3.peg.1061"/>
<feature type="domain" description="Alanine racemase C-terminal" evidence="7">
    <location>
        <begin position="247"/>
        <end position="366"/>
    </location>
</feature>
<dbReference type="InterPro" id="IPR011079">
    <property type="entry name" value="Ala_racemase_C"/>
</dbReference>
<evidence type="ECO:0000259" key="7">
    <source>
        <dbReference type="SMART" id="SM01005"/>
    </source>
</evidence>
<dbReference type="RefSeq" id="WP_038478009.1">
    <property type="nucleotide sequence ID" value="NZ_CP003923.1"/>
</dbReference>
<sequence>MTQTSYRQTYATIELSAIAHNTRTFKKLLAENCQLMAVVKGNGYGHGAIPVAKEALEHGATYLGVAIIDEAVELREAGIREPILVLGYTPPEAFSTAINKDITITLFDKQHVQSLGHAATTLQKQANVHLKVDTGMGRIGMQSPDQLVETAKEVHAHPSLHLEGIFTHFAEADCLESDYTDEQYSRFCKYLEAVEAEGMTIPIKHCCNSAGTLYHREKHMNMVRVGISLYGLRPDTALTFPVPLQQAMHVYAMVAAVRLVRKGETISYGRTHVLASNRKIATLAIGYADGLSRALSNKGHALFSGQQAPILGRVCMDQTMIDVTDINGVQPGDVVEFPIDHMADSTDTINYEIVCALTKRVPRYYKKTAH</sequence>
<dbReference type="GO" id="GO:0005829">
    <property type="term" value="C:cytosol"/>
    <property type="evidence" value="ECO:0007669"/>
    <property type="project" value="TreeGrafter"/>
</dbReference>
<dbReference type="Pfam" id="PF00842">
    <property type="entry name" value="Ala_racemase_C"/>
    <property type="match status" value="1"/>
</dbReference>
<evidence type="ECO:0000256" key="5">
    <source>
        <dbReference type="PIRSR" id="PIRSR600821-50"/>
    </source>
</evidence>
<comment type="catalytic activity">
    <reaction evidence="4">
        <text>L-alanine = D-alanine</text>
        <dbReference type="Rhea" id="RHEA:20249"/>
        <dbReference type="ChEBI" id="CHEBI:57416"/>
        <dbReference type="ChEBI" id="CHEBI:57972"/>
        <dbReference type="EC" id="5.1.1.1"/>
    </reaction>
</comment>
<organism evidence="8 9">
    <name type="scientific">Shouchella lehensis G1</name>
    <dbReference type="NCBI Taxonomy" id="1246626"/>
    <lineage>
        <taxon>Bacteria</taxon>
        <taxon>Bacillati</taxon>
        <taxon>Bacillota</taxon>
        <taxon>Bacilli</taxon>
        <taxon>Bacillales</taxon>
        <taxon>Bacillaceae</taxon>
        <taxon>Shouchella</taxon>
    </lineage>
</organism>
<dbReference type="SUPFAM" id="SSF50621">
    <property type="entry name" value="Alanine racemase C-terminal domain-like"/>
    <property type="match status" value="1"/>
</dbReference>
<keyword evidence="2 4" id="KW-0663">Pyridoxal phosphate</keyword>
<gene>
    <name evidence="8" type="ORF">BleG1_1057</name>
</gene>
<dbReference type="STRING" id="1246626.BleG1_1057"/>
<dbReference type="SMART" id="SM01005">
    <property type="entry name" value="Ala_racemase_C"/>
    <property type="match status" value="1"/>
</dbReference>
<evidence type="ECO:0000256" key="2">
    <source>
        <dbReference type="ARBA" id="ARBA00022898"/>
    </source>
</evidence>
<dbReference type="InterPro" id="IPR009006">
    <property type="entry name" value="Ala_racemase/Decarboxylase_C"/>
</dbReference>
<keyword evidence="3 4" id="KW-0413">Isomerase</keyword>
<feature type="active site" description="Proton acceptor; specific for D-alanine" evidence="4">
    <location>
        <position position="40"/>
    </location>
</feature>
<dbReference type="Pfam" id="PF01168">
    <property type="entry name" value="Ala_racemase_N"/>
    <property type="match status" value="1"/>
</dbReference>
<comment type="cofactor">
    <cofactor evidence="1 4 5">
        <name>pyridoxal 5'-phosphate</name>
        <dbReference type="ChEBI" id="CHEBI:597326"/>
    </cofactor>
</comment>
<dbReference type="Gene3D" id="2.40.37.10">
    <property type="entry name" value="Lyase, Ornithine Decarboxylase, Chain A, domain 1"/>
    <property type="match status" value="1"/>
</dbReference>
<evidence type="ECO:0000313" key="8">
    <source>
        <dbReference type="EMBL" id="AIC93660.1"/>
    </source>
</evidence>
<dbReference type="InterPro" id="IPR000821">
    <property type="entry name" value="Ala_racemase"/>
</dbReference>
<evidence type="ECO:0000256" key="1">
    <source>
        <dbReference type="ARBA" id="ARBA00001933"/>
    </source>
</evidence>
<dbReference type="eggNOG" id="COG0787">
    <property type="taxonomic scope" value="Bacteria"/>
</dbReference>
<dbReference type="PROSITE" id="PS00395">
    <property type="entry name" value="ALANINE_RACEMASE"/>
    <property type="match status" value="1"/>
</dbReference>
<dbReference type="GO" id="GO:0030632">
    <property type="term" value="P:D-alanine biosynthetic process"/>
    <property type="evidence" value="ECO:0007669"/>
    <property type="project" value="UniProtKB-UniRule"/>
</dbReference>
<dbReference type="SUPFAM" id="SSF51419">
    <property type="entry name" value="PLP-binding barrel"/>
    <property type="match status" value="1"/>
</dbReference>
<dbReference type="InterPro" id="IPR029066">
    <property type="entry name" value="PLP-binding_barrel"/>
</dbReference>
<dbReference type="PRINTS" id="PR00992">
    <property type="entry name" value="ALARACEMASE"/>
</dbReference>
<dbReference type="InterPro" id="IPR001608">
    <property type="entry name" value="Ala_racemase_N"/>
</dbReference>
<protein>
    <recommendedName>
        <fullName evidence="4">Alanine racemase</fullName>
        <ecNumber evidence="4">5.1.1.1</ecNumber>
    </recommendedName>
</protein>
<dbReference type="UniPathway" id="UPA00042">
    <property type="reaction ID" value="UER00497"/>
</dbReference>
<dbReference type="HAMAP" id="MF_01201">
    <property type="entry name" value="Ala_racemase"/>
    <property type="match status" value="1"/>
</dbReference>
<proteinExistence type="inferred from homology"/>
<dbReference type="InterPro" id="IPR020622">
    <property type="entry name" value="Ala_racemase_pyridoxalP-BS"/>
</dbReference>
<evidence type="ECO:0000313" key="9">
    <source>
        <dbReference type="Proteomes" id="UP000027142"/>
    </source>
</evidence>
<dbReference type="AlphaFoldDB" id="A0A060LV46"/>